<organism evidence="9 10">
    <name type="scientific">Acetitomaculum ruminis DSM 5522</name>
    <dbReference type="NCBI Taxonomy" id="1120918"/>
    <lineage>
        <taxon>Bacteria</taxon>
        <taxon>Bacillati</taxon>
        <taxon>Bacillota</taxon>
        <taxon>Clostridia</taxon>
        <taxon>Lachnospirales</taxon>
        <taxon>Lachnospiraceae</taxon>
        <taxon>Acetitomaculum</taxon>
    </lineage>
</organism>
<dbReference type="RefSeq" id="WP_177205542.1">
    <property type="nucleotide sequence ID" value="NZ_FOJY01000003.1"/>
</dbReference>
<comment type="similarity">
    <text evidence="2">Belongs to the methyl-accepting chemotaxis (MCP) protein family.</text>
</comment>
<dbReference type="Gene3D" id="1.10.8.500">
    <property type="entry name" value="HAMP domain in histidine kinase"/>
    <property type="match status" value="1"/>
</dbReference>
<keyword evidence="1 3" id="KW-0807">Transducer</keyword>
<feature type="domain" description="HAMP" evidence="8">
    <location>
        <begin position="321"/>
        <end position="374"/>
    </location>
</feature>
<keyword evidence="6" id="KW-1133">Transmembrane helix</keyword>
<feature type="region of interest" description="Disordered" evidence="5">
    <location>
        <begin position="1"/>
        <end position="20"/>
    </location>
</feature>
<evidence type="ECO:0000256" key="4">
    <source>
        <dbReference type="SAM" id="Coils"/>
    </source>
</evidence>
<feature type="domain" description="Methyl-accepting transducer" evidence="7">
    <location>
        <begin position="393"/>
        <end position="650"/>
    </location>
</feature>
<dbReference type="PANTHER" id="PTHR32089:SF112">
    <property type="entry name" value="LYSOZYME-LIKE PROTEIN-RELATED"/>
    <property type="match status" value="1"/>
</dbReference>
<dbReference type="CDD" id="cd06225">
    <property type="entry name" value="HAMP"/>
    <property type="match status" value="1"/>
</dbReference>
<dbReference type="AlphaFoldDB" id="A0A1I0W2I4"/>
<evidence type="ECO:0000256" key="2">
    <source>
        <dbReference type="ARBA" id="ARBA00029447"/>
    </source>
</evidence>
<dbReference type="Gene3D" id="3.30.450.20">
    <property type="entry name" value="PAS domain"/>
    <property type="match status" value="1"/>
</dbReference>
<evidence type="ECO:0000256" key="5">
    <source>
        <dbReference type="SAM" id="MobiDB-lite"/>
    </source>
</evidence>
<evidence type="ECO:0000256" key="3">
    <source>
        <dbReference type="PROSITE-ProRule" id="PRU00284"/>
    </source>
</evidence>
<feature type="transmembrane region" description="Helical" evidence="6">
    <location>
        <begin position="296"/>
        <end position="320"/>
    </location>
</feature>
<dbReference type="SUPFAM" id="SSF58104">
    <property type="entry name" value="Methyl-accepting chemotaxis protein (MCP) signaling domain"/>
    <property type="match status" value="1"/>
</dbReference>
<dbReference type="Proteomes" id="UP000198838">
    <property type="component" value="Unassembled WGS sequence"/>
</dbReference>
<reference evidence="9 10" key="1">
    <citation type="submission" date="2016-10" db="EMBL/GenBank/DDBJ databases">
        <authorList>
            <person name="de Groot N.N."/>
        </authorList>
    </citation>
    <scope>NUCLEOTIDE SEQUENCE [LARGE SCALE GENOMIC DNA]</scope>
    <source>
        <strain evidence="9 10">DSM 5522</strain>
    </source>
</reference>
<dbReference type="PROSITE" id="PS50111">
    <property type="entry name" value="CHEMOTAXIS_TRANSDUC_2"/>
    <property type="match status" value="1"/>
</dbReference>
<dbReference type="PANTHER" id="PTHR32089">
    <property type="entry name" value="METHYL-ACCEPTING CHEMOTAXIS PROTEIN MCPB"/>
    <property type="match status" value="1"/>
</dbReference>
<dbReference type="PROSITE" id="PS50885">
    <property type="entry name" value="HAMP"/>
    <property type="match status" value="1"/>
</dbReference>
<feature type="transmembrane region" description="Helical" evidence="6">
    <location>
        <begin position="29"/>
        <end position="53"/>
    </location>
</feature>
<evidence type="ECO:0000259" key="7">
    <source>
        <dbReference type="PROSITE" id="PS50111"/>
    </source>
</evidence>
<name>A0A1I0W2I4_9FIRM</name>
<feature type="coiled-coil region" evidence="4">
    <location>
        <begin position="566"/>
        <end position="634"/>
    </location>
</feature>
<evidence type="ECO:0000256" key="1">
    <source>
        <dbReference type="ARBA" id="ARBA00023224"/>
    </source>
</evidence>
<sequence>MDKTEQSEMDEAKKTRKPKKNKKSIRRNLIVVILLMSLIPLIVVALVTAVISFNNAMNLEKEVALQRLETVKSESQKLINSTKDCLKVLAENKSVIECLKSPTKENTKDAEAALVSAIDGFSDDAPMFIFDKSGMQLARSDGGELNDISERAYTKPTLSGESVTSDVVISKSTNSKVTIITAPVKDDSGNIVGGIAKNAYVADLDNKMQELVNSYTNIIVLDTSGALVATSLDVDEETFDISSESYVKDAQSGDSAVKTMNFMGTKVLMAYEMDADSSWVFLCTTDYATASRSTMIMVYISGGILLLNTILIIVIGYMYASSIAKPIMRIADMTDRIASGDLNVDKMNIKRQDEVGSMVDSENILLDELGKVIHHAKEVTVKLSDESDSLAESTQDATDASGQITSAVDDISNGAVSQAESVLTAKQNTENIADCIEDITQGADSLDSYSKEMRTACDKAMETLDSLINQSKYVNSSASTISETINQTNTSVQTISDFTAQISNIATQTNLLSLNASIEAARAGEAGKGFAVVADEISKLAAQSGDSASQIGAIVDELLRNSDESVRAMNELNSSVETQAEQLKSTQENMEQMADDVEKVTHGSVDILEKTQTLTDAKNNLQEVIEDLAAISEENAASAQETNASMQQLDTTFDNISKSAHNLQSIAKQLEETISYFQ</sequence>
<dbReference type="InterPro" id="IPR029151">
    <property type="entry name" value="Sensor-like_sf"/>
</dbReference>
<keyword evidence="10" id="KW-1185">Reference proteome</keyword>
<proteinExistence type="inferred from homology"/>
<dbReference type="Pfam" id="PF00015">
    <property type="entry name" value="MCPsignal"/>
    <property type="match status" value="1"/>
</dbReference>
<dbReference type="Pfam" id="PF00672">
    <property type="entry name" value="HAMP"/>
    <property type="match status" value="1"/>
</dbReference>
<dbReference type="EMBL" id="FOJY01000003">
    <property type="protein sequence ID" value="SFA82821.1"/>
    <property type="molecule type" value="Genomic_DNA"/>
</dbReference>
<dbReference type="InterPro" id="IPR003660">
    <property type="entry name" value="HAMP_dom"/>
</dbReference>
<keyword evidence="6" id="KW-0472">Membrane</keyword>
<evidence type="ECO:0000259" key="8">
    <source>
        <dbReference type="PROSITE" id="PS50885"/>
    </source>
</evidence>
<dbReference type="STRING" id="1120918.SAMN05216249_10337"/>
<keyword evidence="4" id="KW-0175">Coiled coil</keyword>
<dbReference type="GO" id="GO:0016020">
    <property type="term" value="C:membrane"/>
    <property type="evidence" value="ECO:0007669"/>
    <property type="project" value="InterPro"/>
</dbReference>
<dbReference type="SMART" id="SM00283">
    <property type="entry name" value="MA"/>
    <property type="match status" value="1"/>
</dbReference>
<dbReference type="GO" id="GO:0007165">
    <property type="term" value="P:signal transduction"/>
    <property type="evidence" value="ECO:0007669"/>
    <property type="project" value="UniProtKB-KW"/>
</dbReference>
<protein>
    <submittedName>
        <fullName evidence="9">Methyl-accepting chemotaxis sensory transducer with Cache sensor</fullName>
    </submittedName>
</protein>
<keyword evidence="6" id="KW-0812">Transmembrane</keyword>
<evidence type="ECO:0000313" key="10">
    <source>
        <dbReference type="Proteomes" id="UP000198838"/>
    </source>
</evidence>
<accession>A0A1I0W2I4</accession>
<dbReference type="InterPro" id="IPR004089">
    <property type="entry name" value="MCPsignal_dom"/>
</dbReference>
<dbReference type="Gene3D" id="1.10.287.950">
    <property type="entry name" value="Methyl-accepting chemotaxis protein"/>
    <property type="match status" value="1"/>
</dbReference>
<dbReference type="CDD" id="cd12914">
    <property type="entry name" value="PDC1_DGC_like"/>
    <property type="match status" value="1"/>
</dbReference>
<feature type="compositionally biased region" description="Basic and acidic residues" evidence="5">
    <location>
        <begin position="1"/>
        <end position="13"/>
    </location>
</feature>
<dbReference type="SUPFAM" id="SSF103190">
    <property type="entry name" value="Sensory domain-like"/>
    <property type="match status" value="1"/>
</dbReference>
<gene>
    <name evidence="9" type="ORF">SAMN05216249_10337</name>
</gene>
<evidence type="ECO:0000313" key="9">
    <source>
        <dbReference type="EMBL" id="SFA82821.1"/>
    </source>
</evidence>
<evidence type="ECO:0000256" key="6">
    <source>
        <dbReference type="SAM" id="Phobius"/>
    </source>
</evidence>